<dbReference type="EMBL" id="CP099837">
    <property type="protein sequence ID" value="USY21764.1"/>
    <property type="molecule type" value="Genomic_DNA"/>
</dbReference>
<feature type="region of interest" description="Disordered" evidence="1">
    <location>
        <begin position="38"/>
        <end position="64"/>
    </location>
</feature>
<accession>A0ABY5DBP8</accession>
<evidence type="ECO:0000256" key="1">
    <source>
        <dbReference type="SAM" id="MobiDB-lite"/>
    </source>
</evidence>
<evidence type="ECO:0000313" key="2">
    <source>
        <dbReference type="EMBL" id="USY21764.1"/>
    </source>
</evidence>
<keyword evidence="3" id="KW-1185">Reference proteome</keyword>
<reference evidence="2" key="1">
    <citation type="submission" date="2022-06" db="EMBL/GenBank/DDBJ databases">
        <authorList>
            <person name="Ping M."/>
        </authorList>
    </citation>
    <scope>NUCLEOTIDE SEQUENCE</scope>
    <source>
        <strain evidence="2">JCM11759T</strain>
    </source>
</reference>
<feature type="compositionally biased region" description="Basic and acidic residues" evidence="1">
    <location>
        <begin position="55"/>
        <end position="64"/>
    </location>
</feature>
<proteinExistence type="predicted"/>
<dbReference type="CDD" id="cd00085">
    <property type="entry name" value="HNHc"/>
    <property type="match status" value="1"/>
</dbReference>
<protein>
    <recommendedName>
        <fullName evidence="4">HNH endonuclease</fullName>
    </recommendedName>
</protein>
<name>A0ABY5DBP8_9ACTN</name>
<evidence type="ECO:0000313" key="3">
    <source>
        <dbReference type="Proteomes" id="UP001055940"/>
    </source>
</evidence>
<dbReference type="Proteomes" id="UP001055940">
    <property type="component" value="Chromosome"/>
</dbReference>
<organism evidence="2 3">
    <name type="scientific">Nocardiopsis exhalans</name>
    <dbReference type="NCBI Taxonomy" id="163604"/>
    <lineage>
        <taxon>Bacteria</taxon>
        <taxon>Bacillati</taxon>
        <taxon>Actinomycetota</taxon>
        <taxon>Actinomycetes</taxon>
        <taxon>Streptosporangiales</taxon>
        <taxon>Nocardiopsidaceae</taxon>
        <taxon>Nocardiopsis</taxon>
    </lineage>
</organism>
<dbReference type="InterPro" id="IPR003615">
    <property type="entry name" value="HNH_nuc"/>
</dbReference>
<sequence>MGDGSICAEDGTDVDHIRDRDDHRLRNLQLLCSWHHDRKTAREANAAKPRFSPRRPREVHPGLL</sequence>
<evidence type="ECO:0008006" key="4">
    <source>
        <dbReference type="Google" id="ProtNLM"/>
    </source>
</evidence>
<gene>
    <name evidence="2" type="ORF">NE857_09235</name>
</gene>
<dbReference type="RefSeq" id="WP_254420603.1">
    <property type="nucleotide sequence ID" value="NZ_BAAAJB010000058.1"/>
</dbReference>